<keyword evidence="3" id="KW-1185">Reference proteome</keyword>
<evidence type="ECO:0000313" key="2">
    <source>
        <dbReference type="EMBL" id="PKU81366.1"/>
    </source>
</evidence>
<feature type="region of interest" description="Disordered" evidence="1">
    <location>
        <begin position="79"/>
        <end position="101"/>
    </location>
</feature>
<dbReference type="AlphaFoldDB" id="A0A2I0X0C0"/>
<reference evidence="2 3" key="1">
    <citation type="journal article" date="2016" name="Sci. Rep.">
        <title>The Dendrobium catenatum Lindl. genome sequence provides insights into polysaccharide synthase, floral development and adaptive evolution.</title>
        <authorList>
            <person name="Zhang G.Q."/>
            <person name="Xu Q."/>
            <person name="Bian C."/>
            <person name="Tsai W.C."/>
            <person name="Yeh C.M."/>
            <person name="Liu K.W."/>
            <person name="Yoshida K."/>
            <person name="Zhang L.S."/>
            <person name="Chang S.B."/>
            <person name="Chen F."/>
            <person name="Shi Y."/>
            <person name="Su Y.Y."/>
            <person name="Zhang Y.Q."/>
            <person name="Chen L.J."/>
            <person name="Yin Y."/>
            <person name="Lin M."/>
            <person name="Huang H."/>
            <person name="Deng H."/>
            <person name="Wang Z.W."/>
            <person name="Zhu S.L."/>
            <person name="Zhao X."/>
            <person name="Deng C."/>
            <person name="Niu S.C."/>
            <person name="Huang J."/>
            <person name="Wang M."/>
            <person name="Liu G.H."/>
            <person name="Yang H.J."/>
            <person name="Xiao X.J."/>
            <person name="Hsiao Y.Y."/>
            <person name="Wu W.L."/>
            <person name="Chen Y.Y."/>
            <person name="Mitsuda N."/>
            <person name="Ohme-Takagi M."/>
            <person name="Luo Y.B."/>
            <person name="Van de Peer Y."/>
            <person name="Liu Z.J."/>
        </authorList>
    </citation>
    <scope>NUCLEOTIDE SEQUENCE [LARGE SCALE GENOMIC DNA]</scope>
    <source>
        <tissue evidence="2">The whole plant</tissue>
    </source>
</reference>
<proteinExistence type="predicted"/>
<evidence type="ECO:0000313" key="3">
    <source>
        <dbReference type="Proteomes" id="UP000233837"/>
    </source>
</evidence>
<name>A0A2I0X0C0_9ASPA</name>
<evidence type="ECO:0000256" key="1">
    <source>
        <dbReference type="SAM" id="MobiDB-lite"/>
    </source>
</evidence>
<gene>
    <name evidence="2" type="ORF">MA16_Dca017404</name>
</gene>
<reference evidence="2 3" key="2">
    <citation type="journal article" date="2017" name="Nature">
        <title>The Apostasia genome and the evolution of orchids.</title>
        <authorList>
            <person name="Zhang G.Q."/>
            <person name="Liu K.W."/>
            <person name="Li Z."/>
            <person name="Lohaus R."/>
            <person name="Hsiao Y.Y."/>
            <person name="Niu S.C."/>
            <person name="Wang J.Y."/>
            <person name="Lin Y.C."/>
            <person name="Xu Q."/>
            <person name="Chen L.J."/>
            <person name="Yoshida K."/>
            <person name="Fujiwara S."/>
            <person name="Wang Z.W."/>
            <person name="Zhang Y.Q."/>
            <person name="Mitsuda N."/>
            <person name="Wang M."/>
            <person name="Liu G.H."/>
            <person name="Pecoraro L."/>
            <person name="Huang H.X."/>
            <person name="Xiao X.J."/>
            <person name="Lin M."/>
            <person name="Wu X.Y."/>
            <person name="Wu W.L."/>
            <person name="Chen Y.Y."/>
            <person name="Chang S.B."/>
            <person name="Sakamoto S."/>
            <person name="Ohme-Takagi M."/>
            <person name="Yagi M."/>
            <person name="Zeng S.J."/>
            <person name="Shen C.Y."/>
            <person name="Yeh C.M."/>
            <person name="Luo Y.B."/>
            <person name="Tsai W.C."/>
            <person name="Van de Peer Y."/>
            <person name="Liu Z.J."/>
        </authorList>
    </citation>
    <scope>NUCLEOTIDE SEQUENCE [LARGE SCALE GENOMIC DNA]</scope>
    <source>
        <tissue evidence="2">The whole plant</tissue>
    </source>
</reference>
<organism evidence="2 3">
    <name type="scientific">Dendrobium catenatum</name>
    <dbReference type="NCBI Taxonomy" id="906689"/>
    <lineage>
        <taxon>Eukaryota</taxon>
        <taxon>Viridiplantae</taxon>
        <taxon>Streptophyta</taxon>
        <taxon>Embryophyta</taxon>
        <taxon>Tracheophyta</taxon>
        <taxon>Spermatophyta</taxon>
        <taxon>Magnoliopsida</taxon>
        <taxon>Liliopsida</taxon>
        <taxon>Asparagales</taxon>
        <taxon>Orchidaceae</taxon>
        <taxon>Epidendroideae</taxon>
        <taxon>Malaxideae</taxon>
        <taxon>Dendrobiinae</taxon>
        <taxon>Dendrobium</taxon>
    </lineage>
</organism>
<dbReference type="EMBL" id="KZ502253">
    <property type="protein sequence ID" value="PKU81366.1"/>
    <property type="molecule type" value="Genomic_DNA"/>
</dbReference>
<sequence>MEEWLLKYIQDALAAASDKPQTINMLEGLADLNTHCELPEGAHASNPAANLACLQVVIEETFMHLQKSHELKKSILYRSNDSSKTHPSPLVEKMNQLGEIV</sequence>
<accession>A0A2I0X0C0</accession>
<dbReference type="Proteomes" id="UP000233837">
    <property type="component" value="Unassembled WGS sequence"/>
</dbReference>
<protein>
    <submittedName>
        <fullName evidence="2">Uncharacterized protein</fullName>
    </submittedName>
</protein>